<dbReference type="GO" id="GO:0010890">
    <property type="term" value="P:positive regulation of triglyceride storage"/>
    <property type="evidence" value="ECO:0007669"/>
    <property type="project" value="TreeGrafter"/>
</dbReference>
<comment type="similarity">
    <text evidence="2 4">Belongs to the perilipin family.</text>
</comment>
<name>A0A8C0JCV9_CHEAB</name>
<dbReference type="PANTHER" id="PTHR14024">
    <property type="entry name" value="PERILIPIN"/>
    <property type="match status" value="1"/>
</dbReference>
<comment type="subcellular location">
    <subcellularLocation>
        <location evidence="1">Lipid droplet</location>
    </subcellularLocation>
</comment>
<dbReference type="Proteomes" id="UP000694404">
    <property type="component" value="Unplaced"/>
</dbReference>
<reference evidence="5" key="2">
    <citation type="submission" date="2025-09" db="UniProtKB">
        <authorList>
            <consortium name="Ensembl"/>
        </authorList>
    </citation>
    <scope>IDENTIFICATION</scope>
</reference>
<dbReference type="GO" id="GO:0005811">
    <property type="term" value="C:lipid droplet"/>
    <property type="evidence" value="ECO:0007669"/>
    <property type="project" value="UniProtKB-SubCell"/>
</dbReference>
<dbReference type="PIRSF" id="PIRSF036881">
    <property type="entry name" value="PAT"/>
    <property type="match status" value="1"/>
</dbReference>
<evidence type="ECO:0000256" key="2">
    <source>
        <dbReference type="ARBA" id="ARBA00006311"/>
    </source>
</evidence>
<dbReference type="Gene3D" id="3.30.720.170">
    <property type="entry name" value="Perilipin, alpha-beta domain"/>
    <property type="match status" value="1"/>
</dbReference>
<dbReference type="InterPro" id="IPR004279">
    <property type="entry name" value="Perilipin"/>
</dbReference>
<dbReference type="GO" id="GO:0005829">
    <property type="term" value="C:cytosol"/>
    <property type="evidence" value="ECO:0007669"/>
    <property type="project" value="TreeGrafter"/>
</dbReference>
<keyword evidence="3" id="KW-0551">Lipid droplet</keyword>
<dbReference type="GO" id="GO:0019915">
    <property type="term" value="P:lipid storage"/>
    <property type="evidence" value="ECO:0007669"/>
    <property type="project" value="TreeGrafter"/>
</dbReference>
<accession>A0A8C0JCV9</accession>
<dbReference type="Gene3D" id="1.20.120.340">
    <property type="entry name" value="Flagellar protein FliS"/>
    <property type="match status" value="1"/>
</dbReference>
<reference evidence="5" key="1">
    <citation type="submission" date="2025-08" db="UniProtKB">
        <authorList>
            <consortium name="Ensembl"/>
        </authorList>
    </citation>
    <scope>IDENTIFICATION</scope>
</reference>
<proteinExistence type="inferred from homology"/>
<dbReference type="Ensembl" id="ENSCABT00000033444.1">
    <property type="protein sequence ID" value="ENSCABP00000030516.1"/>
    <property type="gene ID" value="ENSCABG00000022299.1"/>
</dbReference>
<dbReference type="SUPFAM" id="SSF109775">
    <property type="entry name" value="Mannose-6-phosphate receptor binding protein 1 (Tip47), C-terminal domain"/>
    <property type="match status" value="1"/>
</dbReference>
<evidence type="ECO:0000256" key="4">
    <source>
        <dbReference type="PIRNR" id="PIRNR036881"/>
    </source>
</evidence>
<keyword evidence="6" id="KW-1185">Reference proteome</keyword>
<dbReference type="Pfam" id="PF03036">
    <property type="entry name" value="Perilipin"/>
    <property type="match status" value="1"/>
</dbReference>
<evidence type="ECO:0000256" key="1">
    <source>
        <dbReference type="ARBA" id="ARBA00004502"/>
    </source>
</evidence>
<dbReference type="GeneTree" id="ENSGT00950000182920"/>
<evidence type="ECO:0000313" key="6">
    <source>
        <dbReference type="Proteomes" id="UP000694404"/>
    </source>
</evidence>
<sequence length="446" mass="48288">MHKKMRPFMSYAAVSPQEGCMGNLVNRVASLPLVSAAYDMVSTTYMSIRETHPVIRSICDVAETGVRTITSTTVSGAQPVLDQQEPQVLTASDYTCKSLDKLEEKLPVLPQPGDEVTQAFGASDAKELVSSTLTGAKDVVCSTDTGVKDAVTSMLGVAKGAVQESVEVTKSAVTSSMSTVLGSSMGQMIISSVDLLPETSQLLADHYLPMTDEELAKLAVSLEGSGEAPAQQQSYYVRLGSLSSTLRQRAYQHALGKMRQARQHTLEALSQLQQTIDLMEHAKQAVSQKVHDGQEKLQQMWLEWHKGQPGFSEDNGSPQPEMVSQALATSHNLILQVQTACHSLLPNIQGLPASLQEKVQQAYENMGELQISFSKELSEGILTQTQEQVTKAQESLDELLEYVVQNTPLMWIVGPFAPAGDSTEKADVPAEAEKLSVQQDLGHATL</sequence>
<protein>
    <recommendedName>
        <fullName evidence="4">Perilipin</fullName>
    </recommendedName>
</protein>
<dbReference type="PANTHER" id="PTHR14024:SF51">
    <property type="entry name" value="PERILIPIN-RELATED"/>
    <property type="match status" value="1"/>
</dbReference>
<organism evidence="5 6">
    <name type="scientific">Chelonoidis abingdonii</name>
    <name type="common">Abingdon island giant tortoise</name>
    <name type="synonym">Testudo abingdonii</name>
    <dbReference type="NCBI Taxonomy" id="106734"/>
    <lineage>
        <taxon>Eukaryota</taxon>
        <taxon>Metazoa</taxon>
        <taxon>Chordata</taxon>
        <taxon>Craniata</taxon>
        <taxon>Vertebrata</taxon>
        <taxon>Euteleostomi</taxon>
        <taxon>Archelosauria</taxon>
        <taxon>Testudinata</taxon>
        <taxon>Testudines</taxon>
        <taxon>Cryptodira</taxon>
        <taxon>Durocryptodira</taxon>
        <taxon>Testudinoidea</taxon>
        <taxon>Testudinidae</taxon>
        <taxon>Chelonoidis</taxon>
    </lineage>
</organism>
<dbReference type="OMA" id="MSIRETH"/>
<evidence type="ECO:0000313" key="5">
    <source>
        <dbReference type="Ensembl" id="ENSCABP00000030516.1"/>
    </source>
</evidence>
<evidence type="ECO:0000256" key="3">
    <source>
        <dbReference type="ARBA" id="ARBA00022677"/>
    </source>
</evidence>
<dbReference type="AlphaFoldDB" id="A0A8C0JCV9"/>
<gene>
    <name evidence="5" type="primary">LOC116832496</name>
</gene>